<evidence type="ECO:0000313" key="3">
    <source>
        <dbReference type="Proteomes" id="UP001259659"/>
    </source>
</evidence>
<name>A0ABU2F983_9EURY</name>
<reference evidence="2 3" key="1">
    <citation type="submission" date="2022-06" db="EMBL/GenBank/DDBJ databases">
        <title>Haloarcula sp. a new haloarchaeum isolate from saline soil.</title>
        <authorList>
            <person name="Strakova D."/>
            <person name="Galisteo C."/>
            <person name="Sanchez-Porro C."/>
            <person name="Ventosa A."/>
        </authorList>
    </citation>
    <scope>NUCLEOTIDE SEQUENCE [LARGE SCALE GENOMIC DNA]</scope>
    <source>
        <strain evidence="2 3">S1CR25-12</strain>
    </source>
</reference>
<dbReference type="EMBL" id="JAMQON010000001">
    <property type="protein sequence ID" value="MDS0258791.1"/>
    <property type="molecule type" value="Genomic_DNA"/>
</dbReference>
<feature type="transmembrane region" description="Helical" evidence="1">
    <location>
        <begin position="12"/>
        <end position="31"/>
    </location>
</feature>
<accession>A0ABU2F983</accession>
<organism evidence="2 3">
    <name type="scientific">Haloarcula saliterrae</name>
    <dbReference type="NCBI Taxonomy" id="2950534"/>
    <lineage>
        <taxon>Archaea</taxon>
        <taxon>Methanobacteriati</taxon>
        <taxon>Methanobacteriota</taxon>
        <taxon>Stenosarchaea group</taxon>
        <taxon>Halobacteria</taxon>
        <taxon>Halobacteriales</taxon>
        <taxon>Haloarculaceae</taxon>
        <taxon>Haloarcula</taxon>
    </lineage>
</organism>
<evidence type="ECO:0000256" key="1">
    <source>
        <dbReference type="SAM" id="Phobius"/>
    </source>
</evidence>
<dbReference type="Proteomes" id="UP001259659">
    <property type="component" value="Unassembled WGS sequence"/>
</dbReference>
<keyword evidence="1" id="KW-0812">Transmembrane</keyword>
<proteinExistence type="predicted"/>
<keyword evidence="3" id="KW-1185">Reference proteome</keyword>
<keyword evidence="1" id="KW-0472">Membrane</keyword>
<protein>
    <submittedName>
        <fullName evidence="2">Uncharacterized protein</fullName>
    </submittedName>
</protein>
<sequence>MSSDPSNGWTDPEYVATVVGVLAVGALVFYAELVSPTLTARTVVFVVLWVTLPMTVARTVARRWL</sequence>
<dbReference type="RefSeq" id="WP_310918352.1">
    <property type="nucleotide sequence ID" value="NZ_JAMQON010000001.1"/>
</dbReference>
<feature type="transmembrane region" description="Helical" evidence="1">
    <location>
        <begin position="43"/>
        <end position="61"/>
    </location>
</feature>
<gene>
    <name evidence="2" type="ORF">NDI56_05215</name>
</gene>
<keyword evidence="1" id="KW-1133">Transmembrane helix</keyword>
<evidence type="ECO:0000313" key="2">
    <source>
        <dbReference type="EMBL" id="MDS0258791.1"/>
    </source>
</evidence>
<comment type="caution">
    <text evidence="2">The sequence shown here is derived from an EMBL/GenBank/DDBJ whole genome shotgun (WGS) entry which is preliminary data.</text>
</comment>